<evidence type="ECO:0000313" key="2">
    <source>
        <dbReference type="Proteomes" id="UP000554520"/>
    </source>
</evidence>
<organism evidence="1 2">
    <name type="scientific">Phyllobacterium trifolii</name>
    <dbReference type="NCBI Taxonomy" id="300193"/>
    <lineage>
        <taxon>Bacteria</taxon>
        <taxon>Pseudomonadati</taxon>
        <taxon>Pseudomonadota</taxon>
        <taxon>Alphaproteobacteria</taxon>
        <taxon>Hyphomicrobiales</taxon>
        <taxon>Phyllobacteriaceae</taxon>
        <taxon>Phyllobacterium</taxon>
    </lineage>
</organism>
<accession>A0A839UJ33</accession>
<keyword evidence="2" id="KW-1185">Reference proteome</keyword>
<dbReference type="AlphaFoldDB" id="A0A839UJ33"/>
<evidence type="ECO:0000313" key="1">
    <source>
        <dbReference type="EMBL" id="MBB3148762.1"/>
    </source>
</evidence>
<protein>
    <submittedName>
        <fullName evidence="1">Uncharacterized protein</fullName>
    </submittedName>
</protein>
<name>A0A839UJ33_9HYPH</name>
<gene>
    <name evidence="1" type="ORF">FHS21_005210</name>
</gene>
<dbReference type="EMBL" id="JACHXN010000022">
    <property type="protein sequence ID" value="MBB3148762.1"/>
    <property type="molecule type" value="Genomic_DNA"/>
</dbReference>
<sequence length="38" mass="4177">MKTSQGRSLLPLPSLRLAHIRGDYIGDGAIRTEITLLL</sequence>
<proteinExistence type="predicted"/>
<reference evidence="1 2" key="1">
    <citation type="submission" date="2020-08" db="EMBL/GenBank/DDBJ databases">
        <title>Genomic Encyclopedia of Type Strains, Phase III (KMG-III): the genomes of soil and plant-associated and newly described type strains.</title>
        <authorList>
            <person name="Whitman W."/>
        </authorList>
    </citation>
    <scope>NUCLEOTIDE SEQUENCE [LARGE SCALE GENOMIC DNA]</scope>
    <source>
        <strain evidence="1 2">CECT 7015</strain>
    </source>
</reference>
<comment type="caution">
    <text evidence="1">The sequence shown here is derived from an EMBL/GenBank/DDBJ whole genome shotgun (WGS) entry which is preliminary data.</text>
</comment>
<dbReference type="Proteomes" id="UP000554520">
    <property type="component" value="Unassembled WGS sequence"/>
</dbReference>